<dbReference type="SUPFAM" id="SSF51695">
    <property type="entry name" value="PLC-like phosphodiesterases"/>
    <property type="match status" value="1"/>
</dbReference>
<dbReference type="GO" id="GO:0008081">
    <property type="term" value="F:phosphoric diester hydrolase activity"/>
    <property type="evidence" value="ECO:0007669"/>
    <property type="project" value="InterPro"/>
</dbReference>
<feature type="domain" description="Phosphatidylinositol-specific phospholipase C X" evidence="1">
    <location>
        <begin position="42"/>
        <end position="179"/>
    </location>
</feature>
<dbReference type="PROSITE" id="PS50007">
    <property type="entry name" value="PIPLC_X_DOMAIN"/>
    <property type="match status" value="1"/>
</dbReference>
<dbReference type="PANTHER" id="PTHR13593:SF113">
    <property type="entry name" value="SI:DKEY-266F7.9"/>
    <property type="match status" value="1"/>
</dbReference>
<evidence type="ECO:0000259" key="1">
    <source>
        <dbReference type="SMART" id="SM00148"/>
    </source>
</evidence>
<dbReference type="InterPro" id="IPR051057">
    <property type="entry name" value="PI-PLC_domain"/>
</dbReference>
<dbReference type="InterPro" id="IPR017946">
    <property type="entry name" value="PLC-like_Pdiesterase_TIM-brl"/>
</dbReference>
<reference evidence="2 3" key="1">
    <citation type="submission" date="2018-08" db="EMBL/GenBank/DDBJ databases">
        <title>Aphanomyces genome sequencing and annotation.</title>
        <authorList>
            <person name="Minardi D."/>
            <person name="Oidtmann B."/>
            <person name="Van Der Giezen M."/>
            <person name="Studholme D.J."/>
        </authorList>
    </citation>
    <scope>NUCLEOTIDE SEQUENCE [LARGE SCALE GENOMIC DNA]</scope>
    <source>
        <strain evidence="2 3">Si</strain>
    </source>
</reference>
<protein>
    <recommendedName>
        <fullName evidence="1">Phosphatidylinositol-specific phospholipase C X domain-containing protein</fullName>
    </recommendedName>
</protein>
<dbReference type="InterPro" id="IPR000909">
    <property type="entry name" value="PLipase_C_PInositol-sp_X_dom"/>
</dbReference>
<dbReference type="GO" id="GO:0006629">
    <property type="term" value="P:lipid metabolic process"/>
    <property type="evidence" value="ECO:0007669"/>
    <property type="project" value="InterPro"/>
</dbReference>
<dbReference type="VEuPathDB" id="FungiDB:H257_11073"/>
<dbReference type="Gene3D" id="3.20.20.190">
    <property type="entry name" value="Phosphatidylinositol (PI) phosphodiesterase"/>
    <property type="match status" value="1"/>
</dbReference>
<dbReference type="PANTHER" id="PTHR13593">
    <property type="match status" value="1"/>
</dbReference>
<sequence length="233" mass="25729">MVFTVCVLVSLYRRQRRKVPPVLPPPQSFATWITDSSDVVRKLPLNQVAFPGSHNSGAYNICGNVVSGDCHASLVPYIQRLPFVSSFCQRLSITEQLQAGVRYLDIRVQAFPSGAPRVCHSLCSISLHECIAQVRAFLDEHPTELVILDVNHIYVTSPMVPTARPVDLLGHLNVLTFVRPLLIHALLWLQQLAEQRGDLPTLSAVNIVMVDDCGIDQYAVIAAILNLNKAKTG</sequence>
<gene>
    <name evidence="2" type="ORF">DYB34_007822</name>
</gene>
<name>A0A418BLC1_APHAT</name>
<dbReference type="AlphaFoldDB" id="A0A418BLC1"/>
<dbReference type="Proteomes" id="UP000283543">
    <property type="component" value="Unassembled WGS sequence"/>
</dbReference>
<evidence type="ECO:0000313" key="2">
    <source>
        <dbReference type="EMBL" id="RHY45795.1"/>
    </source>
</evidence>
<accession>A0A418BLC1</accession>
<evidence type="ECO:0000313" key="3">
    <source>
        <dbReference type="Proteomes" id="UP000283543"/>
    </source>
</evidence>
<dbReference type="SMART" id="SM00148">
    <property type="entry name" value="PLCXc"/>
    <property type="match status" value="1"/>
</dbReference>
<organism evidence="2 3">
    <name type="scientific">Aphanomyces astaci</name>
    <name type="common">Crayfish plague agent</name>
    <dbReference type="NCBI Taxonomy" id="112090"/>
    <lineage>
        <taxon>Eukaryota</taxon>
        <taxon>Sar</taxon>
        <taxon>Stramenopiles</taxon>
        <taxon>Oomycota</taxon>
        <taxon>Saprolegniomycetes</taxon>
        <taxon>Saprolegniales</taxon>
        <taxon>Verrucalvaceae</taxon>
        <taxon>Aphanomyces</taxon>
    </lineage>
</organism>
<comment type="caution">
    <text evidence="2">The sequence shown here is derived from an EMBL/GenBank/DDBJ whole genome shotgun (WGS) entry which is preliminary data.</text>
</comment>
<dbReference type="CDD" id="cd08557">
    <property type="entry name" value="PI-PLCc_bacteria_like"/>
    <property type="match status" value="1"/>
</dbReference>
<dbReference type="Pfam" id="PF00388">
    <property type="entry name" value="PI-PLC-X"/>
    <property type="match status" value="1"/>
</dbReference>
<dbReference type="EMBL" id="QUTB01007478">
    <property type="protein sequence ID" value="RHY45795.1"/>
    <property type="molecule type" value="Genomic_DNA"/>
</dbReference>
<proteinExistence type="predicted"/>